<dbReference type="NCBIfam" id="TIGR01933">
    <property type="entry name" value="hflK"/>
    <property type="match status" value="1"/>
</dbReference>
<organism evidence="9 10">
    <name type="scientific">beta proteobacterium KB13</name>
    <dbReference type="NCBI Taxonomy" id="314607"/>
    <lineage>
        <taxon>Bacteria</taxon>
        <taxon>Pseudomonadati</taxon>
        <taxon>Pseudomonadota</taxon>
        <taxon>Betaproteobacteria</taxon>
        <taxon>Nitrosomonadales</taxon>
        <taxon>OM43 clade</taxon>
    </lineage>
</organism>
<evidence type="ECO:0000313" key="9">
    <source>
        <dbReference type="EMBL" id="EDZ63875.1"/>
    </source>
</evidence>
<evidence type="ECO:0000256" key="5">
    <source>
        <dbReference type="ARBA" id="ARBA00023136"/>
    </source>
</evidence>
<dbReference type="EMBL" id="DS995299">
    <property type="protein sequence ID" value="EDZ63875.1"/>
    <property type="molecule type" value="Genomic_DNA"/>
</dbReference>
<dbReference type="GO" id="GO:0016020">
    <property type="term" value="C:membrane"/>
    <property type="evidence" value="ECO:0007669"/>
    <property type="project" value="UniProtKB-SubCell"/>
</dbReference>
<dbReference type="InterPro" id="IPR001107">
    <property type="entry name" value="Band_7"/>
</dbReference>
<evidence type="ECO:0000256" key="7">
    <source>
        <dbReference type="SAM" id="MobiDB-lite"/>
    </source>
</evidence>
<name>B6BTN7_9PROT</name>
<proteinExistence type="inferred from homology"/>
<dbReference type="Gene3D" id="3.30.479.30">
    <property type="entry name" value="Band 7 domain"/>
    <property type="match status" value="1"/>
</dbReference>
<dbReference type="SMART" id="SM00244">
    <property type="entry name" value="PHB"/>
    <property type="match status" value="1"/>
</dbReference>
<dbReference type="InterPro" id="IPR050710">
    <property type="entry name" value="Band7/mec-2_domain"/>
</dbReference>
<comment type="function">
    <text evidence="6">HflC and HflK could encode or regulate a protease.</text>
</comment>
<sequence>MTKTSSNMFKKLGIFSKQDGPPDLDEVLKDLGKKIDNIFKRKPRIVADNNGGGSNNGGNKQNLNGGDIPLLPILLIVFLIWLLTGFYIVDQGSRGVVLRFGEHIDVTQPGPRWHLPYPIETVEIVNQEQVRTIEVGYRSSNDLAANSQELRESLMLTGDENIVDLQFAVQYNLKSVEDFIFNNRAAETSVRAASETAIREVVGKSEMDFVLYEGREEVAIRTKELMQQILDRYSTGINITSVTMQNAQPPEQVQAAFDDAVKAKQDLERQKNEGQAYANDVVPKAKGTAARLLAEANAYKVSIENEALGNSSRFEQIMKEYERAPEVTKNRLFLEAQEEILSNVTKVIIDQKSGSNSLIYLPLDQIMKNNNRSSVNSVLNSLPNNIELPKTESTSIDVTQERSRDAFRAREREMR</sequence>
<dbReference type="SUPFAM" id="SSF117892">
    <property type="entry name" value="Band 7/SPFH domain"/>
    <property type="match status" value="1"/>
</dbReference>
<comment type="subunit">
    <text evidence="6">HflC and HflK may interact to form a multimeric complex.</text>
</comment>
<gene>
    <name evidence="9" type="ORF">KB13_6</name>
</gene>
<dbReference type="PANTHER" id="PTHR43327:SF2">
    <property type="entry name" value="MODULATOR OF FTSH PROTEASE HFLK"/>
    <property type="match status" value="1"/>
</dbReference>
<feature type="compositionally biased region" description="Basic and acidic residues" evidence="7">
    <location>
        <begin position="399"/>
        <end position="415"/>
    </location>
</feature>
<accession>B6BTN7</accession>
<dbReference type="CDD" id="cd03404">
    <property type="entry name" value="SPFH_HflK"/>
    <property type="match status" value="1"/>
</dbReference>
<dbReference type="eggNOG" id="COG0330">
    <property type="taxonomic scope" value="Bacteria"/>
</dbReference>
<dbReference type="Pfam" id="PF12221">
    <property type="entry name" value="HflK_N"/>
    <property type="match status" value="1"/>
</dbReference>
<reference evidence="10" key="1">
    <citation type="journal article" date="2012" name="Stand. Genomic Sci.">
        <title>Genome sequence of strain HIMB624, a cultured representative from the OM43 clade of marine Betaproteobacteria.</title>
        <authorList>
            <person name="Huggett M.J."/>
            <person name="Hayakawa D.H."/>
            <person name="Rappe M.S."/>
        </authorList>
    </citation>
    <scope>NUCLEOTIDE SEQUENCE [LARGE SCALE GENOMIC DNA]</scope>
    <source>
        <strain evidence="10">KB13</strain>
    </source>
</reference>
<feature type="transmembrane region" description="Helical" evidence="6">
    <location>
        <begin position="70"/>
        <end position="89"/>
    </location>
</feature>
<dbReference type="PANTHER" id="PTHR43327">
    <property type="entry name" value="STOMATIN-LIKE PROTEIN 2, MITOCHONDRIAL"/>
    <property type="match status" value="1"/>
</dbReference>
<dbReference type="InterPro" id="IPR010201">
    <property type="entry name" value="HflK"/>
</dbReference>
<keyword evidence="10" id="KW-1185">Reference proteome</keyword>
<evidence type="ECO:0000256" key="6">
    <source>
        <dbReference type="RuleBase" id="RU364113"/>
    </source>
</evidence>
<evidence type="ECO:0000256" key="2">
    <source>
        <dbReference type="ARBA" id="ARBA00006971"/>
    </source>
</evidence>
<dbReference type="InterPro" id="IPR020980">
    <property type="entry name" value="Membrane_HflK_N"/>
</dbReference>
<dbReference type="Pfam" id="PF01145">
    <property type="entry name" value="Band_7"/>
    <property type="match status" value="1"/>
</dbReference>
<feature type="region of interest" description="Disordered" evidence="7">
    <location>
        <begin position="390"/>
        <end position="415"/>
    </location>
</feature>
<dbReference type="HOGENOM" id="CLU_039173_2_0_4"/>
<comment type="subcellular location">
    <subcellularLocation>
        <location evidence="1">Membrane</location>
        <topology evidence="1">Single-pass membrane protein</topology>
    </subcellularLocation>
</comment>
<evidence type="ECO:0000256" key="4">
    <source>
        <dbReference type="ARBA" id="ARBA00022989"/>
    </source>
</evidence>
<evidence type="ECO:0000256" key="1">
    <source>
        <dbReference type="ARBA" id="ARBA00004167"/>
    </source>
</evidence>
<keyword evidence="5 6" id="KW-0472">Membrane</keyword>
<evidence type="ECO:0000313" key="10">
    <source>
        <dbReference type="Proteomes" id="UP000004188"/>
    </source>
</evidence>
<dbReference type="AlphaFoldDB" id="B6BTN7"/>
<evidence type="ECO:0000256" key="3">
    <source>
        <dbReference type="ARBA" id="ARBA00022692"/>
    </source>
</evidence>
<protein>
    <recommendedName>
        <fullName evidence="6">Protein HflK</fullName>
    </recommendedName>
</protein>
<feature type="domain" description="Band 7" evidence="8">
    <location>
        <begin position="84"/>
        <end position="261"/>
    </location>
</feature>
<evidence type="ECO:0000259" key="8">
    <source>
        <dbReference type="SMART" id="SM00244"/>
    </source>
</evidence>
<dbReference type="InterPro" id="IPR036013">
    <property type="entry name" value="Band_7/SPFH_dom_sf"/>
</dbReference>
<dbReference type="Proteomes" id="UP000004188">
    <property type="component" value="Unassembled WGS sequence"/>
</dbReference>
<keyword evidence="4 6" id="KW-1133">Transmembrane helix</keyword>
<keyword evidence="3 6" id="KW-0812">Transmembrane</keyword>
<comment type="similarity">
    <text evidence="2 6">Belongs to the band 7/mec-2 family. HflK subfamily.</text>
</comment>
<dbReference type="STRING" id="314607.KB13_6"/>